<proteinExistence type="predicted"/>
<dbReference type="AlphaFoldDB" id="A0A537J6N0"/>
<dbReference type="PANTHER" id="PTHR36441:SF1">
    <property type="entry name" value="DUF503 DOMAIN-CONTAINING PROTEIN"/>
    <property type="match status" value="1"/>
</dbReference>
<protein>
    <submittedName>
        <fullName evidence="1">DUF503 domain-containing protein</fullName>
    </submittedName>
</protein>
<name>A0A537J6N0_9BACT</name>
<dbReference type="Pfam" id="PF04456">
    <property type="entry name" value="DUF503"/>
    <property type="match status" value="1"/>
</dbReference>
<dbReference type="Gene3D" id="3.30.70.1120">
    <property type="entry name" value="TT1725-like"/>
    <property type="match status" value="1"/>
</dbReference>
<dbReference type="InterPro" id="IPR007546">
    <property type="entry name" value="DUF503"/>
</dbReference>
<dbReference type="PANTHER" id="PTHR36441">
    <property type="entry name" value="HYPOTHETICAL CYTOSOLIC PROTEIN"/>
    <property type="match status" value="1"/>
</dbReference>
<dbReference type="Proteomes" id="UP000320048">
    <property type="component" value="Unassembled WGS sequence"/>
</dbReference>
<evidence type="ECO:0000313" key="2">
    <source>
        <dbReference type="Proteomes" id="UP000320048"/>
    </source>
</evidence>
<dbReference type="SUPFAM" id="SSF103007">
    <property type="entry name" value="Hypothetical protein TT1725"/>
    <property type="match status" value="1"/>
</dbReference>
<dbReference type="InterPro" id="IPR036746">
    <property type="entry name" value="TT1725-like_sf"/>
</dbReference>
<evidence type="ECO:0000313" key="1">
    <source>
        <dbReference type="EMBL" id="TMI79211.1"/>
    </source>
</evidence>
<organism evidence="1 2">
    <name type="scientific">Candidatus Segetimicrobium genomatis</name>
    <dbReference type="NCBI Taxonomy" id="2569760"/>
    <lineage>
        <taxon>Bacteria</taxon>
        <taxon>Bacillati</taxon>
        <taxon>Candidatus Sysuimicrobiota</taxon>
        <taxon>Candidatus Sysuimicrobiia</taxon>
        <taxon>Candidatus Sysuimicrobiales</taxon>
        <taxon>Candidatus Segetimicrobiaceae</taxon>
        <taxon>Candidatus Segetimicrobium</taxon>
    </lineage>
</organism>
<accession>A0A537J6N0</accession>
<reference evidence="1 2" key="1">
    <citation type="journal article" date="2019" name="Nat. Microbiol.">
        <title>Mediterranean grassland soil C-N compound turnover is dependent on rainfall and depth, and is mediated by genomically divergent microorganisms.</title>
        <authorList>
            <person name="Diamond S."/>
            <person name="Andeer P.F."/>
            <person name="Li Z."/>
            <person name="Crits-Christoph A."/>
            <person name="Burstein D."/>
            <person name="Anantharaman K."/>
            <person name="Lane K.R."/>
            <person name="Thomas B.C."/>
            <person name="Pan C."/>
            <person name="Northen T.R."/>
            <person name="Banfield J.F."/>
        </authorList>
    </citation>
    <scope>NUCLEOTIDE SEQUENCE [LARGE SCALE GENOMIC DNA]</scope>
    <source>
        <strain evidence="1">NP_7</strain>
    </source>
</reference>
<gene>
    <name evidence="1" type="ORF">E6H04_10950</name>
</gene>
<comment type="caution">
    <text evidence="1">The sequence shown here is derived from an EMBL/GenBank/DDBJ whole genome shotgun (WGS) entry which is preliminary data.</text>
</comment>
<dbReference type="EMBL" id="VBAO01000304">
    <property type="protein sequence ID" value="TMI79211.1"/>
    <property type="molecule type" value="Genomic_DNA"/>
</dbReference>
<sequence>MVVGVLRVECSLPGTRSLKDKRRILKSLLDRLHHRFHVAAAEVAHHDSWRRAGLAVACVSTDARHADQVLAHVAEAIDRHGDLVVLDFAVEMR</sequence>